<keyword evidence="2" id="KW-1185">Reference proteome</keyword>
<gene>
    <name evidence="1" type="ORF">K2173_008388</name>
</gene>
<sequence length="114" mass="12744">MVESNVNSNAGEVFSGGNEADFLTEVDAGAHVPGTKSEEPCVSCTTFNILAPIYKRLDQERFTCVINWGMWNRTKTFVKAISEHSGSPGIRKFWIGCFMKNLPLYAYRSSLGWK</sequence>
<dbReference type="Proteomes" id="UP001159364">
    <property type="component" value="Linkage Group LG04"/>
</dbReference>
<name>A0AAV8TL19_9ROSI</name>
<evidence type="ECO:0000313" key="2">
    <source>
        <dbReference type="Proteomes" id="UP001159364"/>
    </source>
</evidence>
<evidence type="ECO:0000313" key="1">
    <source>
        <dbReference type="EMBL" id="KAJ8766834.1"/>
    </source>
</evidence>
<protein>
    <submittedName>
        <fullName evidence="1">Uncharacterized protein</fullName>
    </submittedName>
</protein>
<organism evidence="1 2">
    <name type="scientific">Erythroxylum novogranatense</name>
    <dbReference type="NCBI Taxonomy" id="1862640"/>
    <lineage>
        <taxon>Eukaryota</taxon>
        <taxon>Viridiplantae</taxon>
        <taxon>Streptophyta</taxon>
        <taxon>Embryophyta</taxon>
        <taxon>Tracheophyta</taxon>
        <taxon>Spermatophyta</taxon>
        <taxon>Magnoliopsida</taxon>
        <taxon>eudicotyledons</taxon>
        <taxon>Gunneridae</taxon>
        <taxon>Pentapetalae</taxon>
        <taxon>rosids</taxon>
        <taxon>fabids</taxon>
        <taxon>Malpighiales</taxon>
        <taxon>Erythroxylaceae</taxon>
        <taxon>Erythroxylum</taxon>
    </lineage>
</organism>
<dbReference type="AlphaFoldDB" id="A0AAV8TL19"/>
<comment type="caution">
    <text evidence="1">The sequence shown here is derived from an EMBL/GenBank/DDBJ whole genome shotgun (WGS) entry which is preliminary data.</text>
</comment>
<accession>A0AAV8TL19</accession>
<reference evidence="1 2" key="1">
    <citation type="submission" date="2021-09" db="EMBL/GenBank/DDBJ databases">
        <title>Genomic insights and catalytic innovation underlie evolution of tropane alkaloids biosynthesis.</title>
        <authorList>
            <person name="Wang Y.-J."/>
            <person name="Tian T."/>
            <person name="Huang J.-P."/>
            <person name="Huang S.-X."/>
        </authorList>
    </citation>
    <scope>NUCLEOTIDE SEQUENCE [LARGE SCALE GENOMIC DNA]</scope>
    <source>
        <strain evidence="1">KIB-2018</strain>
        <tissue evidence="1">Leaf</tissue>
    </source>
</reference>
<proteinExistence type="predicted"/>
<dbReference type="EMBL" id="JAIWQS010000004">
    <property type="protein sequence ID" value="KAJ8766834.1"/>
    <property type="molecule type" value="Genomic_DNA"/>
</dbReference>